<keyword evidence="1" id="KW-0325">Glycoprotein</keyword>
<evidence type="ECO:0000259" key="2">
    <source>
        <dbReference type="SMART" id="SM00921"/>
    </source>
</evidence>
<dbReference type="AlphaFoldDB" id="A0A8C5ILS1"/>
<proteinExistence type="predicted"/>
<keyword evidence="4" id="KW-1185">Reference proteome</keyword>
<name>A0A8C5ILS1_JUNHY</name>
<protein>
    <recommendedName>
        <fullName evidence="2">MHC class II beta chain N-terminal domain-containing protein</fullName>
    </recommendedName>
</protein>
<dbReference type="GO" id="GO:0019882">
    <property type="term" value="P:antigen processing and presentation"/>
    <property type="evidence" value="ECO:0007669"/>
    <property type="project" value="InterPro"/>
</dbReference>
<dbReference type="Pfam" id="PF00969">
    <property type="entry name" value="MHC_II_beta"/>
    <property type="match status" value="1"/>
</dbReference>
<accession>A0A8C5ILS1</accession>
<evidence type="ECO:0000256" key="1">
    <source>
        <dbReference type="ARBA" id="ARBA00023180"/>
    </source>
</evidence>
<dbReference type="Proteomes" id="UP000694408">
    <property type="component" value="Unplaced"/>
</dbReference>
<reference evidence="3" key="2">
    <citation type="submission" date="2025-09" db="UniProtKB">
        <authorList>
            <consortium name="Ensembl"/>
        </authorList>
    </citation>
    <scope>IDENTIFICATION</scope>
</reference>
<dbReference type="SMART" id="SM00921">
    <property type="entry name" value="MHC_II_beta"/>
    <property type="match status" value="1"/>
</dbReference>
<reference evidence="3" key="1">
    <citation type="submission" date="2025-08" db="UniProtKB">
        <authorList>
            <consortium name="Ensembl"/>
        </authorList>
    </citation>
    <scope>IDENTIFICATION</scope>
</reference>
<dbReference type="GO" id="GO:0042613">
    <property type="term" value="C:MHC class II protein complex"/>
    <property type="evidence" value="ECO:0007669"/>
    <property type="project" value="InterPro"/>
</dbReference>
<organism evidence="3 4">
    <name type="scientific">Junco hyemalis</name>
    <name type="common">Dark-eyed junco</name>
    <dbReference type="NCBI Taxonomy" id="40217"/>
    <lineage>
        <taxon>Eukaryota</taxon>
        <taxon>Metazoa</taxon>
        <taxon>Chordata</taxon>
        <taxon>Craniata</taxon>
        <taxon>Vertebrata</taxon>
        <taxon>Euteleostomi</taxon>
        <taxon>Archelosauria</taxon>
        <taxon>Archosauria</taxon>
        <taxon>Dinosauria</taxon>
        <taxon>Saurischia</taxon>
        <taxon>Theropoda</taxon>
        <taxon>Coelurosauria</taxon>
        <taxon>Aves</taxon>
        <taxon>Neognathae</taxon>
        <taxon>Neoaves</taxon>
        <taxon>Telluraves</taxon>
        <taxon>Australaves</taxon>
        <taxon>Passeriformes</taxon>
        <taxon>Passerellidae</taxon>
        <taxon>Junco</taxon>
    </lineage>
</organism>
<dbReference type="GO" id="GO:0006955">
    <property type="term" value="P:immune response"/>
    <property type="evidence" value="ECO:0007669"/>
    <property type="project" value="InterPro"/>
</dbReference>
<evidence type="ECO:0000313" key="3">
    <source>
        <dbReference type="Ensembl" id="ENSJHYP00000003843.1"/>
    </source>
</evidence>
<dbReference type="InterPro" id="IPR011162">
    <property type="entry name" value="MHC_I/II-like_Ag-recog"/>
</dbReference>
<evidence type="ECO:0000313" key="4">
    <source>
        <dbReference type="Proteomes" id="UP000694408"/>
    </source>
</evidence>
<dbReference type="SUPFAM" id="SSF54452">
    <property type="entry name" value="MHC antigen-recognition domain"/>
    <property type="match status" value="1"/>
</dbReference>
<dbReference type="Gene3D" id="3.10.320.10">
    <property type="entry name" value="Class II Histocompatibility Antigen, M Beta Chain, Chain B, domain 1"/>
    <property type="match status" value="1"/>
</dbReference>
<dbReference type="InterPro" id="IPR014745">
    <property type="entry name" value="MHC_II_a/b_N"/>
</dbReference>
<feature type="domain" description="MHC class II beta chain N-terminal" evidence="2">
    <location>
        <begin position="23"/>
        <end position="95"/>
    </location>
</feature>
<dbReference type="InterPro" id="IPR000353">
    <property type="entry name" value="MHC_II_b_N"/>
</dbReference>
<dbReference type="Ensembl" id="ENSJHYT00000004708.1">
    <property type="protein sequence ID" value="ENSJHYP00000003843.1"/>
    <property type="gene ID" value="ENSJHYG00000003160.1"/>
</dbReference>
<dbReference type="OMA" id="IMEDQRT"/>
<sequence length="98" mass="11416">GWARSSGGIFPALTGMFEEMLKGECHFINGTEKVRYVLRFIYNRDQFLMFDSDVGHYVGFTPLGERNAKRFNSDPAELEYRRNEVDRYFNLQSFPSSS</sequence>